<organism evidence="1 2">
    <name type="scientific">Rhodonia placenta</name>
    <dbReference type="NCBI Taxonomy" id="104341"/>
    <lineage>
        <taxon>Eukaryota</taxon>
        <taxon>Fungi</taxon>
        <taxon>Dikarya</taxon>
        <taxon>Basidiomycota</taxon>
        <taxon>Agaricomycotina</taxon>
        <taxon>Agaricomycetes</taxon>
        <taxon>Polyporales</taxon>
        <taxon>Adustoporiaceae</taxon>
        <taxon>Rhodonia</taxon>
    </lineage>
</organism>
<comment type="caution">
    <text evidence="1">The sequence shown here is derived from an EMBL/GenBank/DDBJ whole genome shotgun (WGS) entry which is preliminary data.</text>
</comment>
<name>A0A8H7P8K9_9APHY</name>
<reference evidence="1" key="1">
    <citation type="submission" date="2020-11" db="EMBL/GenBank/DDBJ databases">
        <authorList>
            <person name="Koelle M."/>
            <person name="Horta M.A.C."/>
            <person name="Nowrousian M."/>
            <person name="Ohm R.A."/>
            <person name="Benz P."/>
            <person name="Pilgard A."/>
        </authorList>
    </citation>
    <scope>NUCLEOTIDE SEQUENCE</scope>
    <source>
        <strain evidence="1">FPRL280</strain>
    </source>
</reference>
<dbReference type="Proteomes" id="UP000639403">
    <property type="component" value="Unassembled WGS sequence"/>
</dbReference>
<evidence type="ECO:0000313" key="1">
    <source>
        <dbReference type="EMBL" id="KAF9819486.1"/>
    </source>
</evidence>
<reference evidence="1" key="2">
    <citation type="journal article" name="Front. Microbiol.">
        <title>Degradative Capacity of Two Strains of Rhodonia placenta: From Phenotype to Genotype.</title>
        <authorList>
            <person name="Kolle M."/>
            <person name="Horta M.A.C."/>
            <person name="Nowrousian M."/>
            <person name="Ohm R.A."/>
            <person name="Benz J.P."/>
            <person name="Pilgard A."/>
        </authorList>
    </citation>
    <scope>NUCLEOTIDE SEQUENCE</scope>
    <source>
        <strain evidence="1">FPRL280</strain>
    </source>
</reference>
<dbReference type="AlphaFoldDB" id="A0A8H7P8K9"/>
<gene>
    <name evidence="1" type="ORF">IEO21_02094</name>
</gene>
<dbReference type="EMBL" id="JADOXO010000018">
    <property type="protein sequence ID" value="KAF9819486.1"/>
    <property type="molecule type" value="Genomic_DNA"/>
</dbReference>
<evidence type="ECO:0000313" key="2">
    <source>
        <dbReference type="Proteomes" id="UP000639403"/>
    </source>
</evidence>
<proteinExistence type="predicted"/>
<sequence length="280" mass="29599">MSSRGGSATRVPDQAISLRSGTALLHKWVRARTFTFGKIVAGKINEAVCGCAGIHTLFASSAFLTPIPGRGDVDSEGVRSANAALPRAHVNLTRGAQGALSAQQVDGGSVGSECQPRPHASHRACDRVKMKDGSPSLLPGYRHRMPDAKLLAGTGLTYCTQSCRRSAWMLHGGCENAMFKGVPDTYPFHRSARSCRFIWSFSGDSAVGVYMSENNGEVPEIVETQPTFQSAGSCGQDCNADNQGPVASFVNSFLQITSAATSRRAVKGLAIADNIHARSG</sequence>
<protein>
    <submittedName>
        <fullName evidence="1">Uncharacterized protein</fullName>
    </submittedName>
</protein>
<accession>A0A8H7P8K9</accession>